<evidence type="ECO:0000256" key="1">
    <source>
        <dbReference type="SAM" id="Phobius"/>
    </source>
</evidence>
<organism evidence="2 3">
    <name type="scientific">Pedobacter alpinus</name>
    <dbReference type="NCBI Taxonomy" id="1590643"/>
    <lineage>
        <taxon>Bacteria</taxon>
        <taxon>Pseudomonadati</taxon>
        <taxon>Bacteroidota</taxon>
        <taxon>Sphingobacteriia</taxon>
        <taxon>Sphingobacteriales</taxon>
        <taxon>Sphingobacteriaceae</taxon>
        <taxon>Pedobacter</taxon>
    </lineage>
</organism>
<proteinExistence type="predicted"/>
<sequence length="144" mass="16641">MEFTLTTPALLFSAISLLLLAYTNRFLALASLVRTMKTQYLQNKDDNLLAQMANLRKRIYLIRNMQACGIISFFFCVLCMFLMYYQQISLAQYVFGSSLLLLMVSLYLSFIEIQLSANALKMELFSLKKEIDIAERSIKKYIGK</sequence>
<dbReference type="RefSeq" id="WP_379041089.1">
    <property type="nucleotide sequence ID" value="NZ_JBHSKW010000007.1"/>
</dbReference>
<keyword evidence="3" id="KW-1185">Reference proteome</keyword>
<dbReference type="Pfam" id="PF11026">
    <property type="entry name" value="DUF2721"/>
    <property type="match status" value="1"/>
</dbReference>
<feature type="transmembrane region" description="Helical" evidence="1">
    <location>
        <begin position="12"/>
        <end position="33"/>
    </location>
</feature>
<keyword evidence="1" id="KW-1133">Transmembrane helix</keyword>
<comment type="caution">
    <text evidence="2">The sequence shown here is derived from an EMBL/GenBank/DDBJ whole genome shotgun (WGS) entry which is preliminary data.</text>
</comment>
<evidence type="ECO:0000313" key="3">
    <source>
        <dbReference type="Proteomes" id="UP001597546"/>
    </source>
</evidence>
<dbReference type="InterPro" id="IPR021279">
    <property type="entry name" value="DUF2721"/>
</dbReference>
<gene>
    <name evidence="2" type="ORF">ACFSSE_05995</name>
</gene>
<feature type="transmembrane region" description="Helical" evidence="1">
    <location>
        <begin position="61"/>
        <end position="84"/>
    </location>
</feature>
<dbReference type="EMBL" id="JBHULV010000017">
    <property type="protein sequence ID" value="MFD2731252.1"/>
    <property type="molecule type" value="Genomic_DNA"/>
</dbReference>
<keyword evidence="1" id="KW-0812">Transmembrane</keyword>
<protein>
    <submittedName>
        <fullName evidence="2">DUF2721 domain-containing protein</fullName>
    </submittedName>
</protein>
<accession>A0ABW5TQI2</accession>
<evidence type="ECO:0000313" key="2">
    <source>
        <dbReference type="EMBL" id="MFD2731252.1"/>
    </source>
</evidence>
<reference evidence="3" key="1">
    <citation type="journal article" date="2019" name="Int. J. Syst. Evol. Microbiol.">
        <title>The Global Catalogue of Microorganisms (GCM) 10K type strain sequencing project: providing services to taxonomists for standard genome sequencing and annotation.</title>
        <authorList>
            <consortium name="The Broad Institute Genomics Platform"/>
            <consortium name="The Broad Institute Genome Sequencing Center for Infectious Disease"/>
            <person name="Wu L."/>
            <person name="Ma J."/>
        </authorList>
    </citation>
    <scope>NUCLEOTIDE SEQUENCE [LARGE SCALE GENOMIC DNA]</scope>
    <source>
        <strain evidence="3">KCTC 42456</strain>
    </source>
</reference>
<feature type="transmembrane region" description="Helical" evidence="1">
    <location>
        <begin position="90"/>
        <end position="111"/>
    </location>
</feature>
<dbReference type="Proteomes" id="UP001597546">
    <property type="component" value="Unassembled WGS sequence"/>
</dbReference>
<name>A0ABW5TQI2_9SPHI</name>
<keyword evidence="1" id="KW-0472">Membrane</keyword>